<dbReference type="Proteomes" id="UP000520767">
    <property type="component" value="Unassembled WGS sequence"/>
</dbReference>
<feature type="compositionally biased region" description="Low complexity" evidence="10">
    <location>
        <begin position="101"/>
        <end position="119"/>
    </location>
</feature>
<dbReference type="Gene3D" id="3.30.450.40">
    <property type="match status" value="1"/>
</dbReference>
<dbReference type="Gene3D" id="1.20.5.1930">
    <property type="match status" value="1"/>
</dbReference>
<feature type="region of interest" description="Disordered" evidence="10">
    <location>
        <begin position="99"/>
        <end position="127"/>
    </location>
</feature>
<evidence type="ECO:0000256" key="4">
    <source>
        <dbReference type="ARBA" id="ARBA00022679"/>
    </source>
</evidence>
<dbReference type="GO" id="GO:0046983">
    <property type="term" value="F:protein dimerization activity"/>
    <property type="evidence" value="ECO:0007669"/>
    <property type="project" value="InterPro"/>
</dbReference>
<feature type="domain" description="Histidine kinase/HSP90-like ATPase" evidence="11">
    <location>
        <begin position="293"/>
        <end position="387"/>
    </location>
</feature>
<reference evidence="13 14" key="1">
    <citation type="submission" date="2020-08" db="EMBL/GenBank/DDBJ databases">
        <title>Genomic Encyclopedia of Type Strains, Phase III (KMG-III): the genomes of soil and plant-associated and newly described type strains.</title>
        <authorList>
            <person name="Whitman W."/>
        </authorList>
    </citation>
    <scope>NUCLEOTIDE SEQUENCE [LARGE SCALE GENOMIC DNA]</scope>
    <source>
        <strain evidence="13 14">CECT 8960</strain>
    </source>
</reference>
<keyword evidence="8" id="KW-0902">Two-component regulatory system</keyword>
<evidence type="ECO:0000256" key="9">
    <source>
        <dbReference type="SAM" id="Coils"/>
    </source>
</evidence>
<dbReference type="GO" id="GO:0016020">
    <property type="term" value="C:membrane"/>
    <property type="evidence" value="ECO:0007669"/>
    <property type="project" value="InterPro"/>
</dbReference>
<dbReference type="RefSeq" id="WP_184808484.1">
    <property type="nucleotide sequence ID" value="NZ_JACHJQ010000001.1"/>
</dbReference>
<dbReference type="InterPro" id="IPR011712">
    <property type="entry name" value="Sig_transdc_His_kin_sub3_dim/P"/>
</dbReference>
<dbReference type="CDD" id="cd16917">
    <property type="entry name" value="HATPase_UhpB-NarQ-NarX-like"/>
    <property type="match status" value="1"/>
</dbReference>
<accession>A0A7W7PZN4</accession>
<dbReference type="AlphaFoldDB" id="A0A7W7PZN4"/>
<evidence type="ECO:0000256" key="1">
    <source>
        <dbReference type="ARBA" id="ARBA00000085"/>
    </source>
</evidence>
<evidence type="ECO:0000256" key="3">
    <source>
        <dbReference type="ARBA" id="ARBA00022553"/>
    </source>
</evidence>
<keyword evidence="3" id="KW-0597">Phosphoprotein</keyword>
<dbReference type="Pfam" id="PF02518">
    <property type="entry name" value="HATPase_c"/>
    <property type="match status" value="1"/>
</dbReference>
<dbReference type="Pfam" id="PF07730">
    <property type="entry name" value="HisKA_3"/>
    <property type="match status" value="1"/>
</dbReference>
<dbReference type="InterPro" id="IPR029016">
    <property type="entry name" value="GAF-like_dom_sf"/>
</dbReference>
<dbReference type="SUPFAM" id="SSF55874">
    <property type="entry name" value="ATPase domain of HSP90 chaperone/DNA topoisomerase II/histidine kinase"/>
    <property type="match status" value="1"/>
</dbReference>
<feature type="domain" description="Signal transduction histidine kinase subgroup 3 dimerisation and phosphoacceptor" evidence="12">
    <location>
        <begin position="188"/>
        <end position="249"/>
    </location>
</feature>
<evidence type="ECO:0000256" key="7">
    <source>
        <dbReference type="ARBA" id="ARBA00022840"/>
    </source>
</evidence>
<dbReference type="InterPro" id="IPR036890">
    <property type="entry name" value="HATPase_C_sf"/>
</dbReference>
<name>A0A7W7PZN4_9PSEU</name>
<keyword evidence="4" id="KW-0808">Transferase</keyword>
<dbReference type="GO" id="GO:0005524">
    <property type="term" value="F:ATP binding"/>
    <property type="evidence" value="ECO:0007669"/>
    <property type="project" value="UniProtKB-KW"/>
</dbReference>
<dbReference type="InterPro" id="IPR050482">
    <property type="entry name" value="Sensor_HK_TwoCompSys"/>
</dbReference>
<evidence type="ECO:0000256" key="5">
    <source>
        <dbReference type="ARBA" id="ARBA00022741"/>
    </source>
</evidence>
<feature type="coiled-coil region" evidence="9">
    <location>
        <begin position="152"/>
        <end position="179"/>
    </location>
</feature>
<proteinExistence type="predicted"/>
<evidence type="ECO:0000256" key="8">
    <source>
        <dbReference type="ARBA" id="ARBA00023012"/>
    </source>
</evidence>
<gene>
    <name evidence="13" type="ORF">FHR82_000414</name>
</gene>
<evidence type="ECO:0000259" key="11">
    <source>
        <dbReference type="Pfam" id="PF02518"/>
    </source>
</evidence>
<sequence length="389" mass="41565">MPRSEEWLERLTGARSSKPTFYAEWRRTSHGLDRAVEALRAISAALCTTTSGPDALCAAVVDALTRHFGEGVVSLKLGACQDGVPVLVDGAPVGALLVARPGDSGAPDAPDAPDASDASDTPDDSDLDESDLAILQIVANQLAVALQNAVLYQEAREQARELAERNRQLEVAHRRLGEAGQRQLISQERHRIARELHDSVAQHLISIGMNLEWCGRNEPSPVVGRRVVVTKELTRAALTQLRAAIFELSELDGHGGGMRGVLVELAREFRAITPLRVRVRVRGEPVVLPLATQHALFHIAQEAMFNVVRHASGGSVWVDLAYGAGTVALTVSDDGTGDPAAIADLLSRSAAPAGLGNIRERTRELHGSVRALARRGGGVRIRVTAPTDG</sequence>
<dbReference type="SUPFAM" id="SSF55781">
    <property type="entry name" value="GAF domain-like"/>
    <property type="match status" value="1"/>
</dbReference>
<dbReference type="Gene3D" id="3.30.565.10">
    <property type="entry name" value="Histidine kinase-like ATPase, C-terminal domain"/>
    <property type="match status" value="1"/>
</dbReference>
<dbReference type="EMBL" id="JACHJQ010000001">
    <property type="protein sequence ID" value="MBB4904204.1"/>
    <property type="molecule type" value="Genomic_DNA"/>
</dbReference>
<evidence type="ECO:0000313" key="14">
    <source>
        <dbReference type="Proteomes" id="UP000520767"/>
    </source>
</evidence>
<keyword evidence="6 13" id="KW-0418">Kinase</keyword>
<protein>
    <recommendedName>
        <fullName evidence="2">histidine kinase</fullName>
        <ecNumber evidence="2">2.7.13.3</ecNumber>
    </recommendedName>
</protein>
<comment type="caution">
    <text evidence="13">The sequence shown here is derived from an EMBL/GenBank/DDBJ whole genome shotgun (WGS) entry which is preliminary data.</text>
</comment>
<dbReference type="GO" id="GO:0000155">
    <property type="term" value="F:phosphorelay sensor kinase activity"/>
    <property type="evidence" value="ECO:0007669"/>
    <property type="project" value="InterPro"/>
</dbReference>
<evidence type="ECO:0000256" key="2">
    <source>
        <dbReference type="ARBA" id="ARBA00012438"/>
    </source>
</evidence>
<evidence type="ECO:0000313" key="13">
    <source>
        <dbReference type="EMBL" id="MBB4904204.1"/>
    </source>
</evidence>
<keyword evidence="5" id="KW-0547">Nucleotide-binding</keyword>
<evidence type="ECO:0000256" key="6">
    <source>
        <dbReference type="ARBA" id="ARBA00022777"/>
    </source>
</evidence>
<dbReference type="EC" id="2.7.13.3" evidence="2"/>
<keyword evidence="14" id="KW-1185">Reference proteome</keyword>
<dbReference type="InterPro" id="IPR003594">
    <property type="entry name" value="HATPase_dom"/>
</dbReference>
<organism evidence="13 14">
    <name type="scientific">Actinophytocola algeriensis</name>
    <dbReference type="NCBI Taxonomy" id="1768010"/>
    <lineage>
        <taxon>Bacteria</taxon>
        <taxon>Bacillati</taxon>
        <taxon>Actinomycetota</taxon>
        <taxon>Actinomycetes</taxon>
        <taxon>Pseudonocardiales</taxon>
        <taxon>Pseudonocardiaceae</taxon>
    </lineage>
</organism>
<dbReference type="PANTHER" id="PTHR24421:SF10">
    <property type="entry name" value="NITRATE_NITRITE SENSOR PROTEIN NARQ"/>
    <property type="match status" value="1"/>
</dbReference>
<dbReference type="PANTHER" id="PTHR24421">
    <property type="entry name" value="NITRATE/NITRITE SENSOR PROTEIN NARX-RELATED"/>
    <property type="match status" value="1"/>
</dbReference>
<evidence type="ECO:0000259" key="12">
    <source>
        <dbReference type="Pfam" id="PF07730"/>
    </source>
</evidence>
<evidence type="ECO:0000256" key="10">
    <source>
        <dbReference type="SAM" id="MobiDB-lite"/>
    </source>
</evidence>
<comment type="catalytic activity">
    <reaction evidence="1">
        <text>ATP + protein L-histidine = ADP + protein N-phospho-L-histidine.</text>
        <dbReference type="EC" id="2.7.13.3"/>
    </reaction>
</comment>
<keyword evidence="9" id="KW-0175">Coiled coil</keyword>
<keyword evidence="7" id="KW-0067">ATP-binding</keyword>